<keyword evidence="2" id="KW-1185">Reference proteome</keyword>
<comment type="caution">
    <text evidence="1">The sequence shown here is derived from an EMBL/GenBank/DDBJ whole genome shotgun (WGS) entry which is preliminary data.</text>
</comment>
<evidence type="ECO:0000313" key="1">
    <source>
        <dbReference type="EMBL" id="KJU83062.1"/>
    </source>
</evidence>
<proteinExistence type="predicted"/>
<feature type="non-terminal residue" evidence="1">
    <location>
        <position position="1"/>
    </location>
</feature>
<gene>
    <name evidence="1" type="ORF">MBAV_004744</name>
</gene>
<dbReference type="Proteomes" id="UP000033423">
    <property type="component" value="Unassembled WGS sequence"/>
</dbReference>
<accession>A0A0F3GMM1</accession>
<dbReference type="AlphaFoldDB" id="A0A0F3GMM1"/>
<protein>
    <submittedName>
        <fullName evidence="1">Uncharacterized protein</fullName>
    </submittedName>
</protein>
<evidence type="ECO:0000313" key="2">
    <source>
        <dbReference type="Proteomes" id="UP000033423"/>
    </source>
</evidence>
<name>A0A0F3GMM1_9BACT</name>
<dbReference type="EMBL" id="LACI01002060">
    <property type="protein sequence ID" value="KJU83062.1"/>
    <property type="molecule type" value="Genomic_DNA"/>
</dbReference>
<sequence>ICDKPKGQTTVFSNTSIMDLKKFLKEMIKILEYKFPRIDGKVLNSRLDDKGNSIIKVDIDDITWKSSSGTRLFLFKKTFIDCDQRNFFSNETCQGSSKAFRDIYGKAVVTEPENGNSNAKVIEKNPNKNISIDDRVITK</sequence>
<organism evidence="1 2">
    <name type="scientific">Candidatus Magnetobacterium bavaricum</name>
    <dbReference type="NCBI Taxonomy" id="29290"/>
    <lineage>
        <taxon>Bacteria</taxon>
        <taxon>Pseudomonadati</taxon>
        <taxon>Nitrospirota</taxon>
        <taxon>Thermodesulfovibrionia</taxon>
        <taxon>Thermodesulfovibrionales</taxon>
        <taxon>Candidatus Magnetobacteriaceae</taxon>
        <taxon>Candidatus Magnetobacterium</taxon>
    </lineage>
</organism>
<reference evidence="1 2" key="1">
    <citation type="submission" date="2015-02" db="EMBL/GenBank/DDBJ databases">
        <title>Single-cell genomics of uncultivated deep-branching MTB reveals a conserved set of magnetosome genes.</title>
        <authorList>
            <person name="Kolinko S."/>
            <person name="Richter M."/>
            <person name="Glockner F.O."/>
            <person name="Brachmann A."/>
            <person name="Schuler D."/>
        </authorList>
    </citation>
    <scope>NUCLEOTIDE SEQUENCE [LARGE SCALE GENOMIC DNA]</scope>
    <source>
        <strain evidence="1">TM-1</strain>
    </source>
</reference>